<dbReference type="Proteomes" id="UP001432312">
    <property type="component" value="Chromosome"/>
</dbReference>
<sequence length="137" mass="14427">MNMATTTPPVEGADRWILNLRGLAVTRIGIDFRLTLVLDGGWEVVLEAPARLSVGALGSRRAVIPEIQDVAAALPLFGAEVASAVAFKSGSLRMVFDSGLHLVCPAVASFEAWQVTGPQGRRFVSLPGGGLATWGTR</sequence>
<keyword evidence="2" id="KW-1185">Reference proteome</keyword>
<protein>
    <submittedName>
        <fullName evidence="1">DUF6188 family protein</fullName>
    </submittedName>
</protein>
<dbReference type="RefSeq" id="WP_328739721.1">
    <property type="nucleotide sequence ID" value="NZ_CP108036.1"/>
</dbReference>
<accession>A0ABZ1QDG9</accession>
<reference evidence="1" key="1">
    <citation type="submission" date="2022-10" db="EMBL/GenBank/DDBJ databases">
        <title>The complete genomes of actinobacterial strains from the NBC collection.</title>
        <authorList>
            <person name="Joergensen T.S."/>
            <person name="Alvarez Arevalo M."/>
            <person name="Sterndorff E.B."/>
            <person name="Faurdal D."/>
            <person name="Vuksanovic O."/>
            <person name="Mourched A.-S."/>
            <person name="Charusanti P."/>
            <person name="Shaw S."/>
            <person name="Blin K."/>
            <person name="Weber T."/>
        </authorList>
    </citation>
    <scope>NUCLEOTIDE SEQUENCE</scope>
    <source>
        <strain evidence="1">NBC_00303</strain>
    </source>
</reference>
<dbReference type="GeneID" id="95498493"/>
<dbReference type="EMBL" id="CP108036">
    <property type="protein sequence ID" value="WUN80708.1"/>
    <property type="molecule type" value="Genomic_DNA"/>
</dbReference>
<dbReference type="InterPro" id="IPR046179">
    <property type="entry name" value="DUF6188"/>
</dbReference>
<evidence type="ECO:0000313" key="1">
    <source>
        <dbReference type="EMBL" id="WUN80708.1"/>
    </source>
</evidence>
<dbReference type="Pfam" id="PF19686">
    <property type="entry name" value="DUF6188"/>
    <property type="match status" value="1"/>
</dbReference>
<name>A0ABZ1QDG9_9ACTN</name>
<proteinExistence type="predicted"/>
<evidence type="ECO:0000313" key="2">
    <source>
        <dbReference type="Proteomes" id="UP001432312"/>
    </source>
</evidence>
<organism evidence="1 2">
    <name type="scientific">Streptomyces erythrochromogenes</name>
    <dbReference type="NCBI Taxonomy" id="285574"/>
    <lineage>
        <taxon>Bacteria</taxon>
        <taxon>Bacillati</taxon>
        <taxon>Actinomycetota</taxon>
        <taxon>Actinomycetes</taxon>
        <taxon>Kitasatosporales</taxon>
        <taxon>Streptomycetaceae</taxon>
        <taxon>Streptomyces</taxon>
    </lineage>
</organism>
<gene>
    <name evidence="1" type="ORF">OHA91_20635</name>
</gene>